<reference evidence="2" key="2">
    <citation type="submission" date="2014-07" db="EMBL/GenBank/DDBJ databases">
        <title>Genome sequence of Mangrovimonas yunxiaonensis.</title>
        <authorList>
            <person name="Li Y."/>
            <person name="Zheng T."/>
        </authorList>
    </citation>
    <scope>NUCLEOTIDE SEQUENCE [LARGE SCALE GENOMIC DNA]</scope>
    <source>
        <strain evidence="2">LY01</strain>
    </source>
</reference>
<dbReference type="AlphaFoldDB" id="A0A084TMP8"/>
<dbReference type="STRING" id="1197477.IA57_03730"/>
<evidence type="ECO:0008006" key="3">
    <source>
        <dbReference type="Google" id="ProtNLM"/>
    </source>
</evidence>
<dbReference type="Proteomes" id="UP000028521">
    <property type="component" value="Unassembled WGS sequence"/>
</dbReference>
<reference evidence="1 2" key="1">
    <citation type="journal article" date="2014" name="Genome Announc.">
        <title>Draft Genome Sequence of the Algicidal Bacterium Mangrovimonas yunxiaonensis Strain LY01.</title>
        <authorList>
            <person name="Li Y."/>
            <person name="Zhu H."/>
            <person name="Li C."/>
            <person name="Zhang H."/>
            <person name="Chen Z."/>
            <person name="Zheng W."/>
            <person name="Xu H."/>
            <person name="Zheng T."/>
        </authorList>
    </citation>
    <scope>NUCLEOTIDE SEQUENCE [LARGE SCALE GENOMIC DNA]</scope>
    <source>
        <strain evidence="1 2">LY01</strain>
    </source>
</reference>
<dbReference type="eggNOG" id="COG2010">
    <property type="taxonomic scope" value="Bacteria"/>
</dbReference>
<name>A0A084TMP8_9FLAO</name>
<evidence type="ECO:0000313" key="1">
    <source>
        <dbReference type="EMBL" id="KFB01984.1"/>
    </source>
</evidence>
<protein>
    <recommendedName>
        <fullName evidence="3">Cytochrome c domain-containing protein</fullName>
    </recommendedName>
</protein>
<organism evidence="1 2">
    <name type="scientific">Mangrovimonas yunxiaonensis</name>
    <dbReference type="NCBI Taxonomy" id="1197477"/>
    <lineage>
        <taxon>Bacteria</taxon>
        <taxon>Pseudomonadati</taxon>
        <taxon>Bacteroidota</taxon>
        <taxon>Flavobacteriia</taxon>
        <taxon>Flavobacteriales</taxon>
        <taxon>Flavobacteriaceae</taxon>
        <taxon>Mangrovimonas</taxon>
    </lineage>
</organism>
<proteinExistence type="predicted"/>
<dbReference type="RefSeq" id="WP_036119293.1">
    <property type="nucleotide sequence ID" value="NZ_BMET01000005.1"/>
</dbReference>
<comment type="caution">
    <text evidence="1">The sequence shown here is derived from an EMBL/GenBank/DDBJ whole genome shotgun (WGS) entry which is preliminary data.</text>
</comment>
<sequence length="119" mass="13089">MKKLAVFLVFSSLLNCTNTSEEDLIDQTPLEQGEIITYTVHVKPIIDANCLNCHGTPPTNGAPISLATYNQVKQAVENNNLIGRISSQDPGFLMPLGGQRLPQNLIDLIIQWDNDGLQE</sequence>
<keyword evidence="2" id="KW-1185">Reference proteome</keyword>
<evidence type="ECO:0000313" key="2">
    <source>
        <dbReference type="Proteomes" id="UP000028521"/>
    </source>
</evidence>
<gene>
    <name evidence="1" type="ORF">IA57_03730</name>
</gene>
<dbReference type="EMBL" id="JPFK01000003">
    <property type="protein sequence ID" value="KFB01984.1"/>
    <property type="molecule type" value="Genomic_DNA"/>
</dbReference>
<dbReference type="OrthoDB" id="9786191at2"/>
<accession>A0A084TMP8</accession>